<name>A0AA47EU31_9XANT</name>
<dbReference type="Proteomes" id="UP001164737">
    <property type="component" value="Chromosome"/>
</dbReference>
<evidence type="ECO:0000313" key="3">
    <source>
        <dbReference type="Proteomes" id="UP001164737"/>
    </source>
</evidence>
<dbReference type="AlphaFoldDB" id="A0AA47EU31"/>
<proteinExistence type="predicted"/>
<protein>
    <recommendedName>
        <fullName evidence="4">CD-NTase-associated protein 12/Pycsar effector protein TIR domain-containing protein</fullName>
    </recommendedName>
</protein>
<dbReference type="RefSeq" id="WP_268213153.1">
    <property type="nucleotide sequence ID" value="NZ_CP107241.1"/>
</dbReference>
<feature type="compositionally biased region" description="Basic and acidic residues" evidence="1">
    <location>
        <begin position="222"/>
        <end position="237"/>
    </location>
</feature>
<evidence type="ECO:0000313" key="2">
    <source>
        <dbReference type="EMBL" id="WAH64170.1"/>
    </source>
</evidence>
<reference evidence="2" key="1">
    <citation type="submission" date="2022-10" db="EMBL/GenBank/DDBJ databases">
        <title>Complete genome sequence resource for Xanthomonas hortorum isolated from Greek Oregano.</title>
        <authorList>
            <person name="Gonzalez-Tobon J."/>
            <person name="Helmann T.C."/>
            <person name="Daughtrey M."/>
            <person name="Stodghill P.V."/>
            <person name="Filiatrault M.J."/>
        </authorList>
    </citation>
    <scope>NUCLEOTIDE SEQUENCE</scope>
    <source>
        <strain evidence="2">Oregano 108</strain>
    </source>
</reference>
<organism evidence="2 3">
    <name type="scientific">Xanthomonas hortorum</name>
    <dbReference type="NCBI Taxonomy" id="56454"/>
    <lineage>
        <taxon>Bacteria</taxon>
        <taxon>Pseudomonadati</taxon>
        <taxon>Pseudomonadota</taxon>
        <taxon>Gammaproteobacteria</taxon>
        <taxon>Lysobacterales</taxon>
        <taxon>Lysobacteraceae</taxon>
        <taxon>Xanthomonas</taxon>
    </lineage>
</organism>
<evidence type="ECO:0008006" key="4">
    <source>
        <dbReference type="Google" id="ProtNLM"/>
    </source>
</evidence>
<feature type="compositionally biased region" description="Acidic residues" evidence="1">
    <location>
        <begin position="209"/>
        <end position="218"/>
    </location>
</feature>
<gene>
    <name evidence="2" type="ORF">OEG85_22665</name>
</gene>
<dbReference type="EMBL" id="CP107241">
    <property type="protein sequence ID" value="WAH64170.1"/>
    <property type="molecule type" value="Genomic_DNA"/>
</dbReference>
<accession>A0AA47EU31</accession>
<feature type="region of interest" description="Disordered" evidence="1">
    <location>
        <begin position="204"/>
        <end position="237"/>
    </location>
</feature>
<evidence type="ECO:0000256" key="1">
    <source>
        <dbReference type="SAM" id="MobiDB-lite"/>
    </source>
</evidence>
<sequence>MASKVSRAKKTSAVKSAPKKADLKRAVAKTPLKRAYVSQGEVPAYSLMQALRVPQAIADHYGFKPATPFNVAAALGVHPTSSTFRQLSGASIAYGLTKGGYNAGEIAIEPLGMRIVRPTLEGDDLVAKREALVQPRVIRDFLNRYNNAPLPRDDIARNVLSDLGVPTERSESVLEMIKEGAESLGIFRSIKGKRYVDLAGAMPAKAEPDDHDLPEEGGDYPATREDRPRLEAVEEKPKHQDVASRRVFITHGKNRAFIDPIKKLLGFGEMEPVVSVDRISVSQPVPDKVT</sequence>